<dbReference type="Pfam" id="PF00069">
    <property type="entry name" value="Pkinase"/>
    <property type="match status" value="2"/>
</dbReference>
<evidence type="ECO:0000256" key="9">
    <source>
        <dbReference type="ARBA" id="ARBA00022692"/>
    </source>
</evidence>
<evidence type="ECO:0000256" key="5">
    <source>
        <dbReference type="ARBA" id="ARBA00022527"/>
    </source>
</evidence>
<evidence type="ECO:0000259" key="22">
    <source>
        <dbReference type="PROSITE" id="PS50011"/>
    </source>
</evidence>
<dbReference type="InterPro" id="IPR011009">
    <property type="entry name" value="Kinase-like_dom_sf"/>
</dbReference>
<dbReference type="FunFam" id="3.80.10.10:FF:000383">
    <property type="entry name" value="Leucine-rich repeat receptor protein kinase EMS1"/>
    <property type="match status" value="1"/>
</dbReference>
<dbReference type="SUPFAM" id="SSF52058">
    <property type="entry name" value="L domain-like"/>
    <property type="match status" value="2"/>
</dbReference>
<dbReference type="InterPro" id="IPR032675">
    <property type="entry name" value="LRR_dom_sf"/>
</dbReference>
<dbReference type="InterPro" id="IPR055414">
    <property type="entry name" value="LRR_R13L4/SHOC2-like"/>
</dbReference>
<keyword evidence="14 21" id="KW-0067">ATP-binding</keyword>
<evidence type="ECO:0000256" key="3">
    <source>
        <dbReference type="ARBA" id="ARBA00012513"/>
    </source>
</evidence>
<keyword evidence="16" id="KW-0472">Membrane</keyword>
<dbReference type="Gene3D" id="3.30.200.20">
    <property type="entry name" value="Phosphorylase Kinase, domain 1"/>
    <property type="match status" value="3"/>
</dbReference>
<evidence type="ECO:0000256" key="15">
    <source>
        <dbReference type="ARBA" id="ARBA00022989"/>
    </source>
</evidence>
<dbReference type="GO" id="GO:0033612">
    <property type="term" value="F:receptor serine/threonine kinase binding"/>
    <property type="evidence" value="ECO:0007669"/>
    <property type="project" value="TreeGrafter"/>
</dbReference>
<dbReference type="GO" id="GO:0004674">
    <property type="term" value="F:protein serine/threonine kinase activity"/>
    <property type="evidence" value="ECO:0007669"/>
    <property type="project" value="UniProtKB-KW"/>
</dbReference>
<dbReference type="AlphaFoldDB" id="A0A2N9EN06"/>
<evidence type="ECO:0000256" key="4">
    <source>
        <dbReference type="ARBA" id="ARBA00022475"/>
    </source>
</evidence>
<evidence type="ECO:0000256" key="13">
    <source>
        <dbReference type="ARBA" id="ARBA00022777"/>
    </source>
</evidence>
<keyword evidence="10" id="KW-0732">Signal</keyword>
<evidence type="ECO:0000256" key="16">
    <source>
        <dbReference type="ARBA" id="ARBA00023136"/>
    </source>
</evidence>
<reference evidence="23" key="1">
    <citation type="submission" date="2018-02" db="EMBL/GenBank/DDBJ databases">
        <authorList>
            <person name="Cohen D.B."/>
            <person name="Kent A.D."/>
        </authorList>
    </citation>
    <scope>NUCLEOTIDE SEQUENCE</scope>
</reference>
<dbReference type="EMBL" id="OIVN01000191">
    <property type="protein sequence ID" value="SPC75944.1"/>
    <property type="molecule type" value="Genomic_DNA"/>
</dbReference>
<feature type="domain" description="Protein kinase" evidence="22">
    <location>
        <begin position="1"/>
        <end position="261"/>
    </location>
</feature>
<dbReference type="PROSITE" id="PS50011">
    <property type="entry name" value="PROTEIN_KINASE_DOM"/>
    <property type="match status" value="2"/>
</dbReference>
<evidence type="ECO:0000256" key="19">
    <source>
        <dbReference type="ARBA" id="ARBA00047899"/>
    </source>
</evidence>
<dbReference type="InterPro" id="IPR017441">
    <property type="entry name" value="Protein_kinase_ATP_BS"/>
</dbReference>
<keyword evidence="7" id="KW-0433">Leucine-rich repeat</keyword>
<dbReference type="InterPro" id="IPR001611">
    <property type="entry name" value="Leu-rich_rpt"/>
</dbReference>
<dbReference type="PROSITE" id="PS00107">
    <property type="entry name" value="PROTEIN_KINASE_ATP"/>
    <property type="match status" value="1"/>
</dbReference>
<dbReference type="SMART" id="SM00220">
    <property type="entry name" value="S_TKc"/>
    <property type="match status" value="2"/>
</dbReference>
<evidence type="ECO:0000313" key="23">
    <source>
        <dbReference type="EMBL" id="SPC75944.1"/>
    </source>
</evidence>
<comment type="catalytic activity">
    <reaction evidence="20">
        <text>L-seryl-[protein] + ATP = O-phospho-L-seryl-[protein] + ADP + H(+)</text>
        <dbReference type="Rhea" id="RHEA:17989"/>
        <dbReference type="Rhea" id="RHEA-COMP:9863"/>
        <dbReference type="Rhea" id="RHEA-COMP:11604"/>
        <dbReference type="ChEBI" id="CHEBI:15378"/>
        <dbReference type="ChEBI" id="CHEBI:29999"/>
        <dbReference type="ChEBI" id="CHEBI:30616"/>
        <dbReference type="ChEBI" id="CHEBI:83421"/>
        <dbReference type="ChEBI" id="CHEBI:456216"/>
        <dbReference type="EC" id="2.7.11.1"/>
    </reaction>
</comment>
<comment type="subcellular location">
    <subcellularLocation>
        <location evidence="1">Cell membrane</location>
        <topology evidence="1">Single-pass membrane protein</topology>
    </subcellularLocation>
    <subcellularLocation>
        <location evidence="2">Membrane</location>
        <topology evidence="2">Single-pass type I membrane protein</topology>
    </subcellularLocation>
</comment>
<evidence type="ECO:0000256" key="14">
    <source>
        <dbReference type="ARBA" id="ARBA00022840"/>
    </source>
</evidence>
<evidence type="ECO:0000256" key="18">
    <source>
        <dbReference type="ARBA" id="ARBA00023180"/>
    </source>
</evidence>
<feature type="binding site" evidence="21">
    <location>
        <position position="774"/>
    </location>
    <ligand>
        <name>ATP</name>
        <dbReference type="ChEBI" id="CHEBI:30616"/>
    </ligand>
</feature>
<dbReference type="Gene3D" id="1.10.510.10">
    <property type="entry name" value="Transferase(Phosphotransferase) domain 1"/>
    <property type="match status" value="2"/>
</dbReference>
<evidence type="ECO:0000256" key="12">
    <source>
        <dbReference type="ARBA" id="ARBA00022741"/>
    </source>
</evidence>
<evidence type="ECO:0000256" key="2">
    <source>
        <dbReference type="ARBA" id="ARBA00004479"/>
    </source>
</evidence>
<feature type="domain" description="Protein kinase" evidence="22">
    <location>
        <begin position="746"/>
        <end position="1042"/>
    </location>
</feature>
<evidence type="ECO:0000256" key="21">
    <source>
        <dbReference type="PROSITE-ProRule" id="PRU10141"/>
    </source>
</evidence>
<dbReference type="PROSITE" id="PS51450">
    <property type="entry name" value="LRR"/>
    <property type="match status" value="1"/>
</dbReference>
<sequence>MISYQELRSGTNNFCESNLLGTGGFGSVFEAECKVLRAIRHRNLVKVISTCLNPEFRALVLQYMSNGSLEKWLYSHNYCLNLAQRVSIMVDVASALEYLHNGQSELVVHCDLKPSNILLDEDMVAHVGDFGIARILAENKDATQTRTLGTLGYIAPDQSALIAFKSKISFSPNNTAFAAGNWSTTKNFCEWFGVSCSRRRQRVTALNLSYVGLQGTISPHIANLSFLVSLDLRNNTFYGFLPHEISHLRRLRVLRLSSNLLEGSIPPTILHCHKLEYLSLAINNFSGGIPKDLGMLQNLRKLGLSTNDLVGPIPSSISNMSSLEILNLESNRLTGPFPLVIFNLSFLEVIGITENQISGTLPKDLCGRCPNLLGLYISRNKLSGKLPSQFNNCRELLQLSLSYNEFDGSITKGFGGLEKLEILSLGGNNLTGNIPPTLDSIGNLPVSLRYIQGDYSQIKGQIPMGIGSLKNLLFLQLSGNNLTGNIPSTIGGLEGLQRLDLTKNNIEGFIPEQLCQLSNLGDLLLSNNKISGSIPNCIGNLSSLQRLYLSYNQLTSSIPLNLWSIDNLLFLDLSSNSLHGSLSPSMRKLDVIVFMNLSCNQIIGNIPSIIGAFESLRNLDLSKNSFQGEIPQSFGQLKGLDQLNLSNNNLSGAIPKSLEALPFLKYLNLSFNKLSGEIPSGGPFRNFTAESFLGNKGLCGTPIFGVPPCTSSSSRGSRIPGLPITLSKVVHRMISYQELRSGTNNFCESNLLGTGGFGSVYKGILSDGTIVAVKVLNLQLEGGFKSFDAECKVLRTVRHRNLVKIISTCSNPEFRALVLQYMSNGNLEKWLYSHNYCLNLVQRVCIMVDVASALEYLHNGQLESVVHCDLKPSNILLDEEMVAHVGDFGIAKILAENKDETQTRTLGTLGYIAPGDIYSYGIILLEMITRKKPTDEMFVGEVDMRQWIASIPNRMNVVDDGLLRIEDGRDVTAMQTILLSIIELGLREARKEESFDLRIMDLIDDAGRGQVEDSSAASESAENGGVVEELDLEETETRLCSF</sequence>
<keyword evidence="18" id="KW-0325">Glycoprotein</keyword>
<evidence type="ECO:0000256" key="8">
    <source>
        <dbReference type="ARBA" id="ARBA00022679"/>
    </source>
</evidence>
<dbReference type="GO" id="GO:0005524">
    <property type="term" value="F:ATP binding"/>
    <property type="evidence" value="ECO:0007669"/>
    <property type="project" value="UniProtKB-UniRule"/>
</dbReference>
<dbReference type="GO" id="GO:0005886">
    <property type="term" value="C:plasma membrane"/>
    <property type="evidence" value="ECO:0007669"/>
    <property type="project" value="UniProtKB-SubCell"/>
</dbReference>
<dbReference type="FunFam" id="3.80.10.10:FF:000101">
    <property type="entry name" value="LRR receptor-like serine/threonine-protein kinase ERECTA"/>
    <property type="match status" value="1"/>
</dbReference>
<evidence type="ECO:0000256" key="17">
    <source>
        <dbReference type="ARBA" id="ARBA00023170"/>
    </source>
</evidence>
<dbReference type="FunFam" id="3.30.200.20:FF:000661">
    <property type="entry name" value="Serine-threonine protein kinase plant-type"/>
    <property type="match status" value="1"/>
</dbReference>
<proteinExistence type="predicted"/>
<dbReference type="FunFam" id="1.10.510.10:FF:000358">
    <property type="entry name" value="Putative leucine-rich repeat receptor-like serine/threonine-protein kinase"/>
    <property type="match status" value="1"/>
</dbReference>
<dbReference type="FunFam" id="1.10.510.10:FF:001023">
    <property type="entry name" value="Os07g0541700 protein"/>
    <property type="match status" value="1"/>
</dbReference>
<evidence type="ECO:0000256" key="6">
    <source>
        <dbReference type="ARBA" id="ARBA00022553"/>
    </source>
</evidence>
<gene>
    <name evidence="23" type="ORF">FSB_LOCUS3826</name>
</gene>
<keyword evidence="8" id="KW-0808">Transferase</keyword>
<evidence type="ECO:0000256" key="10">
    <source>
        <dbReference type="ARBA" id="ARBA00022729"/>
    </source>
</evidence>
<keyword evidence="5" id="KW-0723">Serine/threonine-protein kinase</keyword>
<dbReference type="Gene3D" id="3.80.10.10">
    <property type="entry name" value="Ribonuclease Inhibitor"/>
    <property type="match status" value="2"/>
</dbReference>
<keyword evidence="4" id="KW-1003">Cell membrane</keyword>
<evidence type="ECO:0000256" key="7">
    <source>
        <dbReference type="ARBA" id="ARBA00022614"/>
    </source>
</evidence>
<dbReference type="PANTHER" id="PTHR48056">
    <property type="entry name" value="LRR RECEPTOR-LIKE SERINE/THREONINE-PROTEIN KINASE-RELATED"/>
    <property type="match status" value="1"/>
</dbReference>
<keyword evidence="6" id="KW-0597">Phosphoprotein</keyword>
<comment type="catalytic activity">
    <reaction evidence="19">
        <text>L-threonyl-[protein] + ATP = O-phospho-L-threonyl-[protein] + ADP + H(+)</text>
        <dbReference type="Rhea" id="RHEA:46608"/>
        <dbReference type="Rhea" id="RHEA-COMP:11060"/>
        <dbReference type="Rhea" id="RHEA-COMP:11605"/>
        <dbReference type="ChEBI" id="CHEBI:15378"/>
        <dbReference type="ChEBI" id="CHEBI:30013"/>
        <dbReference type="ChEBI" id="CHEBI:30616"/>
        <dbReference type="ChEBI" id="CHEBI:61977"/>
        <dbReference type="ChEBI" id="CHEBI:456216"/>
        <dbReference type="EC" id="2.7.11.1"/>
    </reaction>
</comment>
<dbReference type="InterPro" id="IPR050647">
    <property type="entry name" value="Plant_LRR-RLKs"/>
</dbReference>
<dbReference type="InterPro" id="IPR003591">
    <property type="entry name" value="Leu-rich_rpt_typical-subtyp"/>
</dbReference>
<dbReference type="InterPro" id="IPR008271">
    <property type="entry name" value="Ser/Thr_kinase_AS"/>
</dbReference>
<keyword evidence="12 21" id="KW-0547">Nucleotide-binding</keyword>
<dbReference type="SMART" id="SM00365">
    <property type="entry name" value="LRR_SD22"/>
    <property type="match status" value="5"/>
</dbReference>
<keyword evidence="15" id="KW-1133">Transmembrane helix</keyword>
<dbReference type="Pfam" id="PF13855">
    <property type="entry name" value="LRR_8"/>
    <property type="match status" value="2"/>
</dbReference>
<dbReference type="PANTHER" id="PTHR48056:SF68">
    <property type="entry name" value="LRR RECEPTOR-LIKE SERINE_THREONINE-PROTEIN KINASE EFR"/>
    <property type="match status" value="1"/>
</dbReference>
<dbReference type="InterPro" id="IPR000719">
    <property type="entry name" value="Prot_kinase_dom"/>
</dbReference>
<dbReference type="SUPFAM" id="SSF56112">
    <property type="entry name" value="Protein kinase-like (PK-like)"/>
    <property type="match status" value="2"/>
</dbReference>
<organism evidence="23">
    <name type="scientific">Fagus sylvatica</name>
    <name type="common">Beechnut</name>
    <dbReference type="NCBI Taxonomy" id="28930"/>
    <lineage>
        <taxon>Eukaryota</taxon>
        <taxon>Viridiplantae</taxon>
        <taxon>Streptophyta</taxon>
        <taxon>Embryophyta</taxon>
        <taxon>Tracheophyta</taxon>
        <taxon>Spermatophyta</taxon>
        <taxon>Magnoliopsida</taxon>
        <taxon>eudicotyledons</taxon>
        <taxon>Gunneridae</taxon>
        <taxon>Pentapetalae</taxon>
        <taxon>rosids</taxon>
        <taxon>fabids</taxon>
        <taxon>Fagales</taxon>
        <taxon>Fagaceae</taxon>
        <taxon>Fagus</taxon>
    </lineage>
</organism>
<dbReference type="EC" id="2.7.11.1" evidence="3"/>
<protein>
    <recommendedName>
        <fullName evidence="3">non-specific serine/threonine protein kinase</fullName>
        <ecNumber evidence="3">2.7.11.1</ecNumber>
    </recommendedName>
</protein>
<evidence type="ECO:0000256" key="11">
    <source>
        <dbReference type="ARBA" id="ARBA00022737"/>
    </source>
</evidence>
<name>A0A2N9EN06_FAGSY</name>
<dbReference type="SMART" id="SM00369">
    <property type="entry name" value="LRR_TYP"/>
    <property type="match status" value="8"/>
</dbReference>
<keyword evidence="11" id="KW-0677">Repeat</keyword>
<keyword evidence="17" id="KW-0675">Receptor</keyword>
<accession>A0A2N9EN06</accession>
<keyword evidence="13" id="KW-0418">Kinase</keyword>
<dbReference type="Pfam" id="PF23598">
    <property type="entry name" value="LRR_14"/>
    <property type="match status" value="2"/>
</dbReference>
<dbReference type="FunFam" id="3.80.10.10:FF:000095">
    <property type="entry name" value="LRR receptor-like serine/threonine-protein kinase GSO1"/>
    <property type="match status" value="1"/>
</dbReference>
<dbReference type="PROSITE" id="PS00108">
    <property type="entry name" value="PROTEIN_KINASE_ST"/>
    <property type="match status" value="2"/>
</dbReference>
<evidence type="ECO:0000256" key="1">
    <source>
        <dbReference type="ARBA" id="ARBA00004162"/>
    </source>
</evidence>
<keyword evidence="9" id="KW-0812">Transmembrane</keyword>
<evidence type="ECO:0000256" key="20">
    <source>
        <dbReference type="ARBA" id="ARBA00048679"/>
    </source>
</evidence>